<feature type="region of interest" description="Disordered" evidence="5">
    <location>
        <begin position="104"/>
        <end position="128"/>
    </location>
</feature>
<dbReference type="PANTHER" id="PTHR47718">
    <property type="entry name" value="OS01G0519700 PROTEIN"/>
    <property type="match status" value="1"/>
</dbReference>
<dbReference type="InterPro" id="IPR006564">
    <property type="entry name" value="Znf_PMZ"/>
</dbReference>
<evidence type="ECO:0000256" key="2">
    <source>
        <dbReference type="ARBA" id="ARBA00022771"/>
    </source>
</evidence>
<evidence type="ECO:0000313" key="8">
    <source>
        <dbReference type="Proteomes" id="UP000693970"/>
    </source>
</evidence>
<evidence type="ECO:0000259" key="6">
    <source>
        <dbReference type="PROSITE" id="PS50966"/>
    </source>
</evidence>
<evidence type="ECO:0000256" key="3">
    <source>
        <dbReference type="ARBA" id="ARBA00022833"/>
    </source>
</evidence>
<keyword evidence="1" id="KW-0479">Metal-binding</keyword>
<keyword evidence="3" id="KW-0862">Zinc</keyword>
<name>A0A9K3KRU0_9STRA</name>
<dbReference type="GO" id="GO:0008270">
    <property type="term" value="F:zinc ion binding"/>
    <property type="evidence" value="ECO:0007669"/>
    <property type="project" value="UniProtKB-KW"/>
</dbReference>
<proteinExistence type="predicted"/>
<gene>
    <name evidence="7" type="ORF">IV203_016819</name>
</gene>
<evidence type="ECO:0000256" key="4">
    <source>
        <dbReference type="PROSITE-ProRule" id="PRU00325"/>
    </source>
</evidence>
<keyword evidence="2 4" id="KW-0863">Zinc-finger</keyword>
<organism evidence="7 8">
    <name type="scientific">Nitzschia inconspicua</name>
    <dbReference type="NCBI Taxonomy" id="303405"/>
    <lineage>
        <taxon>Eukaryota</taxon>
        <taxon>Sar</taxon>
        <taxon>Stramenopiles</taxon>
        <taxon>Ochrophyta</taxon>
        <taxon>Bacillariophyta</taxon>
        <taxon>Bacillariophyceae</taxon>
        <taxon>Bacillariophycidae</taxon>
        <taxon>Bacillariales</taxon>
        <taxon>Bacillariaceae</taxon>
        <taxon>Nitzschia</taxon>
    </lineage>
</organism>
<comment type="caution">
    <text evidence="7">The sequence shown here is derived from an EMBL/GenBank/DDBJ whole genome shotgun (WGS) entry which is preliminary data.</text>
</comment>
<evidence type="ECO:0000256" key="1">
    <source>
        <dbReference type="ARBA" id="ARBA00022723"/>
    </source>
</evidence>
<protein>
    <submittedName>
        <fullName evidence="7">MULE transposase domain containing protein</fullName>
    </submittedName>
</protein>
<dbReference type="EMBL" id="JAGRRH010000020">
    <property type="protein sequence ID" value="KAG7348114.1"/>
    <property type="molecule type" value="Genomic_DNA"/>
</dbReference>
<evidence type="ECO:0000313" key="7">
    <source>
        <dbReference type="EMBL" id="KAG7348114.1"/>
    </source>
</evidence>
<feature type="compositionally biased region" description="Polar residues" evidence="5">
    <location>
        <begin position="118"/>
        <end position="128"/>
    </location>
</feature>
<dbReference type="PROSITE" id="PS50966">
    <property type="entry name" value="ZF_SWIM"/>
    <property type="match status" value="1"/>
</dbReference>
<dbReference type="Pfam" id="PF04434">
    <property type="entry name" value="SWIM"/>
    <property type="match status" value="1"/>
</dbReference>
<keyword evidence="8" id="KW-1185">Reference proteome</keyword>
<dbReference type="AlphaFoldDB" id="A0A9K3KRU0"/>
<dbReference type="InterPro" id="IPR007527">
    <property type="entry name" value="Znf_SWIM"/>
</dbReference>
<evidence type="ECO:0000256" key="5">
    <source>
        <dbReference type="SAM" id="MobiDB-lite"/>
    </source>
</evidence>
<dbReference type="InterPro" id="IPR048324">
    <property type="entry name" value="ZSWIM1-3_RNaseH-like"/>
</dbReference>
<dbReference type="OrthoDB" id="126139at2759"/>
<dbReference type="Proteomes" id="UP000693970">
    <property type="component" value="Unassembled WGS sequence"/>
</dbReference>
<sequence length="903" mass="102165">MASFQDHHDLFSLTRTIYKGFIVRFDPQTFPVVPGGVAKNKASMKKLFDSLMCASHHDGFCQLVSHNQNKAGRKHLRCSNFQIHRQNTATKTAVGELRQSTLVCDRKNSRGPKGQSLPKPTSTSKATNSNETCKVKLAFDADSVSMFLVCGIGESQHERHLPRNAIDMATRKRIVPAAAADFQKMSANHNIGPGKTAAMVEEEFGLHLTRRQVAQMQQMAKLADDLNNTDELEQYKHLDSDTDRVLAYLKKKVATYCALYHGVRGTSAELVPQTQCEVLADEEVFAGDLFEYASERRKAVSARDDQHVLISLVWAMPIGKRCLQAFPELLFSDATHKTNQENRPLITFGVKDAEGRVQVVIRAWAPNERAWMFRWLFQTAVPAIIGKATCERIRLVLTDGDSQELTQLDAAISSVFTKCVRRRCGWHIIHQRWKQHVGSLGRSEEAKEIAKRIRSWLYSFMKSIETLDEYKASKALLLSYVNSEEVVKVIGDNNADHIVTFLRSNVFVHEQHFARCFYLDVRGFDAYSNTCLEGTNYGVKYCENRVLPNMSQAKATKVMINQDEDKFTQNRKKTCDAFHKNALQGRTKTSAHVLQTAESMLQQAMVASESYISYRFCDHKWWVLYSGPRNVQGRLLPVFQRVRIVSVDENHKMKCSCCEYERNGIPCRHICHVALKFSSDFESFTHHSVNIRFWTVYSLYAVVLDPSELNEDEIKIRNKLVTARWKSPQPPTAPSSMKSMDEGRFSVGSKSQDQFKSMTSEDLLLYFEALMKNKLSILNYNIEHVEKAVAVMEQHHGNAVGMTQEMHNCSADFSFVGPGDEISDMANAVGSHEVLNPLCKELIQLCDVAGKDKTAKTARDLESLIIALKEEIASQQSPPTGQVVSCMVSKVSRKRNHVKQSKF</sequence>
<feature type="domain" description="SWIM-type" evidence="6">
    <location>
        <begin position="640"/>
        <end position="678"/>
    </location>
</feature>
<reference evidence="7" key="1">
    <citation type="journal article" date="2021" name="Sci. Rep.">
        <title>Diploid genomic architecture of Nitzschia inconspicua, an elite biomass production diatom.</title>
        <authorList>
            <person name="Oliver A."/>
            <person name="Podell S."/>
            <person name="Pinowska A."/>
            <person name="Traller J.C."/>
            <person name="Smith S.R."/>
            <person name="McClure R."/>
            <person name="Beliaev A."/>
            <person name="Bohutskyi P."/>
            <person name="Hill E.A."/>
            <person name="Rabines A."/>
            <person name="Zheng H."/>
            <person name="Allen L.Z."/>
            <person name="Kuo A."/>
            <person name="Grigoriev I.V."/>
            <person name="Allen A.E."/>
            <person name="Hazlebeck D."/>
            <person name="Allen E.E."/>
        </authorList>
    </citation>
    <scope>NUCLEOTIDE SEQUENCE</scope>
    <source>
        <strain evidence="7">Hildebrandi</strain>
    </source>
</reference>
<dbReference type="Pfam" id="PF21056">
    <property type="entry name" value="ZSWIM1-3_RNaseH-like"/>
    <property type="match status" value="1"/>
</dbReference>
<dbReference type="SMART" id="SM00575">
    <property type="entry name" value="ZnF_PMZ"/>
    <property type="match status" value="1"/>
</dbReference>
<accession>A0A9K3KRU0</accession>
<reference evidence="7" key="2">
    <citation type="submission" date="2021-04" db="EMBL/GenBank/DDBJ databases">
        <authorList>
            <person name="Podell S."/>
        </authorList>
    </citation>
    <scope>NUCLEOTIDE SEQUENCE</scope>
    <source>
        <strain evidence="7">Hildebrandi</strain>
    </source>
</reference>